<keyword evidence="2" id="KW-1185">Reference proteome</keyword>
<accession>A0A368VHH3</accession>
<dbReference type="OrthoDB" id="2627157at2"/>
<comment type="caution">
    <text evidence="1">The sequence shown here is derived from an EMBL/GenBank/DDBJ whole genome shotgun (WGS) entry which is preliminary data.</text>
</comment>
<name>A0A368VHH3_9BACL</name>
<dbReference type="RefSeq" id="WP_114384199.1">
    <property type="nucleotide sequence ID" value="NZ_QPJD01000032.1"/>
</dbReference>
<dbReference type="EMBL" id="QPJD01000032">
    <property type="protein sequence ID" value="RCW40585.1"/>
    <property type="molecule type" value="Genomic_DNA"/>
</dbReference>
<reference evidence="1 2" key="1">
    <citation type="submission" date="2018-07" db="EMBL/GenBank/DDBJ databases">
        <title>Genomic Encyclopedia of Type Strains, Phase III (KMG-III): the genomes of soil and plant-associated and newly described type strains.</title>
        <authorList>
            <person name="Whitman W."/>
        </authorList>
    </citation>
    <scope>NUCLEOTIDE SEQUENCE [LARGE SCALE GENOMIC DNA]</scope>
    <source>
        <strain evidence="1 2">CECT 7506</strain>
    </source>
</reference>
<dbReference type="AlphaFoldDB" id="A0A368VHH3"/>
<dbReference type="Proteomes" id="UP000252415">
    <property type="component" value="Unassembled WGS sequence"/>
</dbReference>
<protein>
    <submittedName>
        <fullName evidence="1">Uncharacterized protein</fullName>
    </submittedName>
</protein>
<sequence>MNSLKKIELGPATVTGRGLLFNGSVYTNANMIKYKWFEHAAIEGEWQIPILYQEQENDHLILFDIYANAIEVATTNQTEQSGSSDYVEKYQEKIRYLKKQIQKSNKT</sequence>
<gene>
    <name evidence="1" type="ORF">DFP97_13219</name>
</gene>
<proteinExistence type="predicted"/>
<evidence type="ECO:0000313" key="2">
    <source>
        <dbReference type="Proteomes" id="UP000252415"/>
    </source>
</evidence>
<organism evidence="1 2">
    <name type="scientific">Paenibacillus prosopidis</name>
    <dbReference type="NCBI Taxonomy" id="630520"/>
    <lineage>
        <taxon>Bacteria</taxon>
        <taxon>Bacillati</taxon>
        <taxon>Bacillota</taxon>
        <taxon>Bacilli</taxon>
        <taxon>Bacillales</taxon>
        <taxon>Paenibacillaceae</taxon>
        <taxon>Paenibacillus</taxon>
    </lineage>
</organism>
<evidence type="ECO:0000313" key="1">
    <source>
        <dbReference type="EMBL" id="RCW40585.1"/>
    </source>
</evidence>